<dbReference type="HAMAP" id="MF_00087">
    <property type="entry name" value="Glu_tRNA_reductase"/>
    <property type="match status" value="1"/>
</dbReference>
<feature type="binding site" evidence="8 10">
    <location>
        <begin position="50"/>
        <end position="53"/>
    </location>
    <ligand>
        <name>substrate</name>
    </ligand>
</feature>
<dbReference type="PANTHER" id="PTHR43013">
    <property type="entry name" value="GLUTAMYL-TRNA REDUCTASE"/>
    <property type="match status" value="1"/>
</dbReference>
<comment type="similarity">
    <text evidence="2 8 13">Belongs to the glutamyl-tRNA reductase family.</text>
</comment>
<sequence length="416" mass="47677">MYYQVLSFNHHNCEQSLREELVFKDEQEKRNFLDELVEFKFIHEAYVVSTCNRVEIVVATSDNFSSYHTILGLLSKQSNVDFYRLKSSGRRYDDEEAIIHIFSVVSSLDSLVIGESQITGQVKEAFKFSDENGTAGPKLKSVLNYASKCAAEVRNITKISENPISIASVAVAQAHKIYGDNISGMRSVIIGGGEMGKIAAKNLLRLGCDVLLLGRDLEKTQKIAEELGENVKADTVEKLVKYVNRYRLLFSATSAQEPIIEPRMIENANFDRVWFDMAIPKDIGEINLEKLKLFRIDDLKSISNENYALKQEQAIRAKEIVLDYKDEFYIWLKKFSIEPVIRDMRLQVQASIEKELERAIAKKFVPAEYKDNMNKMAEQMFKDFLHNPTKNLRKSSTETENSDKVEIIAEIFNIDY</sequence>
<reference evidence="17" key="1">
    <citation type="submission" date="2020-01" db="EMBL/GenBank/DDBJ databases">
        <authorList>
            <person name="Meier V. D."/>
            <person name="Meier V D."/>
        </authorList>
    </citation>
    <scope>NUCLEOTIDE SEQUENCE</scope>
    <source>
        <strain evidence="17">HLG_WM_MAG_04</strain>
    </source>
</reference>
<accession>A0A6S6S7Y6</accession>
<evidence type="ECO:0000256" key="9">
    <source>
        <dbReference type="PIRSR" id="PIRSR000445-1"/>
    </source>
</evidence>
<dbReference type="SUPFAM" id="SSF69075">
    <property type="entry name" value="Glutamyl tRNA-reductase dimerization domain"/>
    <property type="match status" value="1"/>
</dbReference>
<evidence type="ECO:0000256" key="6">
    <source>
        <dbReference type="ARBA" id="ARBA00023244"/>
    </source>
</evidence>
<evidence type="ECO:0000256" key="12">
    <source>
        <dbReference type="PIRSR" id="PIRSR000445-4"/>
    </source>
</evidence>
<dbReference type="Pfam" id="PF01488">
    <property type="entry name" value="Shikimate_DH"/>
    <property type="match status" value="1"/>
</dbReference>
<dbReference type="PANTHER" id="PTHR43013:SF1">
    <property type="entry name" value="GLUTAMYL-TRNA REDUCTASE"/>
    <property type="match status" value="1"/>
</dbReference>
<feature type="binding site" evidence="8 11">
    <location>
        <begin position="191"/>
        <end position="196"/>
    </location>
    <ligand>
        <name>NADP(+)</name>
        <dbReference type="ChEBI" id="CHEBI:58349"/>
    </ligand>
</feature>
<evidence type="ECO:0000256" key="8">
    <source>
        <dbReference type="HAMAP-Rule" id="MF_00087"/>
    </source>
</evidence>
<dbReference type="EMBL" id="CACVAX010000003">
    <property type="protein sequence ID" value="CAA6801144.1"/>
    <property type="molecule type" value="Genomic_DNA"/>
</dbReference>
<feature type="binding site" evidence="8 10">
    <location>
        <position position="121"/>
    </location>
    <ligand>
        <name>substrate</name>
    </ligand>
</feature>
<keyword evidence="4 8" id="KW-0521">NADP</keyword>
<evidence type="ECO:0000256" key="2">
    <source>
        <dbReference type="ARBA" id="ARBA00005916"/>
    </source>
</evidence>
<evidence type="ECO:0000313" key="17">
    <source>
        <dbReference type="EMBL" id="CAA6801144.1"/>
    </source>
</evidence>
<feature type="active site" description="Nucleophile" evidence="8 9">
    <location>
        <position position="51"/>
    </location>
</feature>
<proteinExistence type="inferred from homology"/>
<evidence type="ECO:0000259" key="16">
    <source>
        <dbReference type="Pfam" id="PF05201"/>
    </source>
</evidence>
<feature type="domain" description="Glutamyl-tRNA reductase N-terminal" evidence="16">
    <location>
        <begin position="7"/>
        <end position="157"/>
    </location>
</feature>
<dbReference type="InterPro" id="IPR036291">
    <property type="entry name" value="NAD(P)-bd_dom_sf"/>
</dbReference>
<dbReference type="InterPro" id="IPR006151">
    <property type="entry name" value="Shikm_DH/Glu-tRNA_Rdtase"/>
</dbReference>
<dbReference type="InterPro" id="IPR018214">
    <property type="entry name" value="GluRdtase_CS"/>
</dbReference>
<dbReference type="InterPro" id="IPR015896">
    <property type="entry name" value="4pyrrol_synth_GluRdtase_dimer"/>
</dbReference>
<feature type="site" description="Important for activity" evidence="8 12">
    <location>
        <position position="100"/>
    </location>
</feature>
<evidence type="ECO:0000256" key="1">
    <source>
        <dbReference type="ARBA" id="ARBA00005059"/>
    </source>
</evidence>
<feature type="domain" description="Tetrapyrrole biosynthesis glutamyl-tRNA reductase dimerisation" evidence="14">
    <location>
        <begin position="316"/>
        <end position="414"/>
    </location>
</feature>
<evidence type="ECO:0000256" key="13">
    <source>
        <dbReference type="RuleBase" id="RU000584"/>
    </source>
</evidence>
<comment type="function">
    <text evidence="8">Catalyzes the NADPH-dependent reduction of glutamyl-tRNA(Glu) to glutamate 1-semialdehyde (GSA).</text>
</comment>
<dbReference type="Pfam" id="PF05201">
    <property type="entry name" value="GlutR_N"/>
    <property type="match status" value="1"/>
</dbReference>
<dbReference type="Gene3D" id="3.40.50.720">
    <property type="entry name" value="NAD(P)-binding Rossmann-like Domain"/>
    <property type="match status" value="1"/>
</dbReference>
<evidence type="ECO:0000259" key="15">
    <source>
        <dbReference type="Pfam" id="PF01488"/>
    </source>
</evidence>
<feature type="binding site" evidence="8 10">
    <location>
        <begin position="115"/>
        <end position="117"/>
    </location>
    <ligand>
        <name>substrate</name>
    </ligand>
</feature>
<dbReference type="GO" id="GO:0019353">
    <property type="term" value="P:protoporphyrinogen IX biosynthetic process from glutamate"/>
    <property type="evidence" value="ECO:0007669"/>
    <property type="project" value="TreeGrafter"/>
</dbReference>
<dbReference type="GO" id="GO:0050661">
    <property type="term" value="F:NADP binding"/>
    <property type="evidence" value="ECO:0007669"/>
    <property type="project" value="InterPro"/>
</dbReference>
<feature type="binding site" evidence="8 10">
    <location>
        <position position="110"/>
    </location>
    <ligand>
        <name>substrate</name>
    </ligand>
</feature>
<dbReference type="SUPFAM" id="SSF51735">
    <property type="entry name" value="NAD(P)-binding Rossmann-fold domains"/>
    <property type="match status" value="1"/>
</dbReference>
<dbReference type="InterPro" id="IPR036453">
    <property type="entry name" value="GluRdtase_dimer_dom_sf"/>
</dbReference>
<dbReference type="InterPro" id="IPR000343">
    <property type="entry name" value="4pyrrol_synth_GluRdtase"/>
</dbReference>
<dbReference type="UniPathway" id="UPA00251">
    <property type="reaction ID" value="UER00316"/>
</dbReference>
<comment type="domain">
    <text evidence="8">Possesses an unusual extended V-shaped dimeric structure with each monomer consisting of three distinct domains arranged along a curved 'spinal' alpha-helix. The N-terminal catalytic domain specifically recognizes the glutamate moiety of the substrate. The second domain is the NADPH-binding domain, and the third C-terminal domain is responsible for dimerization.</text>
</comment>
<evidence type="ECO:0000259" key="14">
    <source>
        <dbReference type="Pfam" id="PF00745"/>
    </source>
</evidence>
<evidence type="ECO:0000256" key="10">
    <source>
        <dbReference type="PIRSR" id="PIRSR000445-2"/>
    </source>
</evidence>
<dbReference type="GO" id="GO:0008883">
    <property type="term" value="F:glutamyl-tRNA reductase activity"/>
    <property type="evidence" value="ECO:0007669"/>
    <property type="project" value="UniProtKB-UniRule"/>
</dbReference>
<protein>
    <recommendedName>
        <fullName evidence="3 8">Glutamyl-tRNA reductase</fullName>
        <shortName evidence="8">GluTR</shortName>
        <ecNumber evidence="3 8">1.2.1.70</ecNumber>
    </recommendedName>
</protein>
<keyword evidence="6 8" id="KW-0627">Porphyrin biosynthesis</keyword>
<comment type="pathway">
    <text evidence="1 8 13">Porphyrin-containing compound metabolism; protoporphyrin-IX biosynthesis; 5-aminolevulinate from L-glutamyl-tRNA(Glu): step 1/2.</text>
</comment>
<evidence type="ECO:0000256" key="5">
    <source>
        <dbReference type="ARBA" id="ARBA00023002"/>
    </source>
</evidence>
<comment type="miscellaneous">
    <text evidence="8">During catalysis, the active site Cys acts as a nucleophile attacking the alpha-carbonyl group of tRNA-bound glutamate with the formation of a thioester intermediate between enzyme and glutamate, and the concomitant release of tRNA(Glu). The thioester intermediate is finally reduced by direct hydride transfer from NADPH, to form the product GSA.</text>
</comment>
<dbReference type="PIRSF" id="PIRSF000445">
    <property type="entry name" value="4pyrrol_synth_GluRdtase"/>
    <property type="match status" value="1"/>
</dbReference>
<feature type="domain" description="Quinate/shikimate 5-dehydrogenase/glutamyl-tRNA reductase" evidence="15">
    <location>
        <begin position="174"/>
        <end position="302"/>
    </location>
</feature>
<name>A0A6S6S7Y6_9BACT</name>
<organism evidence="17">
    <name type="scientific">uncultured Sulfurovum sp</name>
    <dbReference type="NCBI Taxonomy" id="269237"/>
    <lineage>
        <taxon>Bacteria</taxon>
        <taxon>Pseudomonadati</taxon>
        <taxon>Campylobacterota</taxon>
        <taxon>Epsilonproteobacteria</taxon>
        <taxon>Campylobacterales</taxon>
        <taxon>Sulfurovaceae</taxon>
        <taxon>Sulfurovum</taxon>
        <taxon>environmental samples</taxon>
    </lineage>
</organism>
<evidence type="ECO:0000256" key="3">
    <source>
        <dbReference type="ARBA" id="ARBA00012970"/>
    </source>
</evidence>
<dbReference type="Gene3D" id="3.30.460.30">
    <property type="entry name" value="Glutamyl-tRNA reductase, N-terminal domain"/>
    <property type="match status" value="1"/>
</dbReference>
<dbReference type="SUPFAM" id="SSF69742">
    <property type="entry name" value="Glutamyl tRNA-reductase catalytic, N-terminal domain"/>
    <property type="match status" value="1"/>
</dbReference>
<dbReference type="AlphaFoldDB" id="A0A6S6S7Y6"/>
<dbReference type="Pfam" id="PF00745">
    <property type="entry name" value="GlutR_dimer"/>
    <property type="match status" value="1"/>
</dbReference>
<evidence type="ECO:0000256" key="7">
    <source>
        <dbReference type="ARBA" id="ARBA00047464"/>
    </source>
</evidence>
<dbReference type="InterPro" id="IPR036343">
    <property type="entry name" value="GluRdtase_N_sf"/>
</dbReference>
<dbReference type="NCBIfam" id="TIGR01035">
    <property type="entry name" value="hemA"/>
    <property type="match status" value="1"/>
</dbReference>
<comment type="catalytic activity">
    <reaction evidence="7 8 13">
        <text>(S)-4-amino-5-oxopentanoate + tRNA(Glu) + NADP(+) = L-glutamyl-tRNA(Glu) + NADPH + H(+)</text>
        <dbReference type="Rhea" id="RHEA:12344"/>
        <dbReference type="Rhea" id="RHEA-COMP:9663"/>
        <dbReference type="Rhea" id="RHEA-COMP:9680"/>
        <dbReference type="ChEBI" id="CHEBI:15378"/>
        <dbReference type="ChEBI" id="CHEBI:57501"/>
        <dbReference type="ChEBI" id="CHEBI:57783"/>
        <dbReference type="ChEBI" id="CHEBI:58349"/>
        <dbReference type="ChEBI" id="CHEBI:78442"/>
        <dbReference type="ChEBI" id="CHEBI:78520"/>
        <dbReference type="EC" id="1.2.1.70"/>
    </reaction>
</comment>
<dbReference type="EC" id="1.2.1.70" evidence="3 8"/>
<dbReference type="CDD" id="cd05213">
    <property type="entry name" value="NAD_bind_Glutamyl_tRNA_reduct"/>
    <property type="match status" value="1"/>
</dbReference>
<keyword evidence="5 8" id="KW-0560">Oxidoreductase</keyword>
<evidence type="ECO:0000256" key="11">
    <source>
        <dbReference type="PIRSR" id="PIRSR000445-3"/>
    </source>
</evidence>
<dbReference type="InterPro" id="IPR015895">
    <property type="entry name" value="4pyrrol_synth_GluRdtase_N"/>
</dbReference>
<comment type="subunit">
    <text evidence="8">Homodimer.</text>
</comment>
<evidence type="ECO:0000256" key="4">
    <source>
        <dbReference type="ARBA" id="ARBA00022857"/>
    </source>
</evidence>
<gene>
    <name evidence="8" type="primary">hemA</name>
    <name evidence="17" type="ORF">HELGO_WM28009</name>
</gene>
<dbReference type="PROSITE" id="PS00747">
    <property type="entry name" value="GLUTR"/>
    <property type="match status" value="1"/>
</dbReference>